<dbReference type="AlphaFoldDB" id="A0A8J3CIQ5"/>
<proteinExistence type="predicted"/>
<dbReference type="RefSeq" id="WP_189060194.1">
    <property type="nucleotide sequence ID" value="NZ_BMMK01000022.1"/>
</dbReference>
<gene>
    <name evidence="2" type="ORF">GCM10012275_42840</name>
</gene>
<feature type="region of interest" description="Disordered" evidence="1">
    <location>
        <begin position="109"/>
        <end position="130"/>
    </location>
</feature>
<organism evidence="2 3">
    <name type="scientific">Longimycelium tulufanense</name>
    <dbReference type="NCBI Taxonomy" id="907463"/>
    <lineage>
        <taxon>Bacteria</taxon>
        <taxon>Bacillati</taxon>
        <taxon>Actinomycetota</taxon>
        <taxon>Actinomycetes</taxon>
        <taxon>Pseudonocardiales</taxon>
        <taxon>Pseudonocardiaceae</taxon>
        <taxon>Longimycelium</taxon>
    </lineage>
</organism>
<evidence type="ECO:0000256" key="1">
    <source>
        <dbReference type="SAM" id="MobiDB-lite"/>
    </source>
</evidence>
<name>A0A8J3CIQ5_9PSEU</name>
<dbReference type="EMBL" id="BMMK01000022">
    <property type="protein sequence ID" value="GGM67677.1"/>
    <property type="molecule type" value="Genomic_DNA"/>
</dbReference>
<reference evidence="2" key="1">
    <citation type="journal article" date="2014" name="Int. J. Syst. Evol. Microbiol.">
        <title>Complete genome sequence of Corynebacterium casei LMG S-19264T (=DSM 44701T), isolated from a smear-ripened cheese.</title>
        <authorList>
            <consortium name="US DOE Joint Genome Institute (JGI-PGF)"/>
            <person name="Walter F."/>
            <person name="Albersmeier A."/>
            <person name="Kalinowski J."/>
            <person name="Ruckert C."/>
        </authorList>
    </citation>
    <scope>NUCLEOTIDE SEQUENCE</scope>
    <source>
        <strain evidence="2">CGMCC 4.5737</strain>
    </source>
</reference>
<reference evidence="2" key="2">
    <citation type="submission" date="2020-09" db="EMBL/GenBank/DDBJ databases">
        <authorList>
            <person name="Sun Q."/>
            <person name="Zhou Y."/>
        </authorList>
    </citation>
    <scope>NUCLEOTIDE SEQUENCE</scope>
    <source>
        <strain evidence="2">CGMCC 4.5737</strain>
    </source>
</reference>
<sequence>MSQPSGRVRVYHNLSPAAMVFGYGRTDRCVLVYAYDEPIPTPAPSDLDRLERIFELFNVGKDPEFGTPDRRAVDYRARGNRSLSVGDVVALDDRVYACAATGWVAIAPPPVEGRSRPGTTPFTEPAATDR</sequence>
<dbReference type="Proteomes" id="UP000637578">
    <property type="component" value="Unassembled WGS sequence"/>
</dbReference>
<protein>
    <submittedName>
        <fullName evidence="2">Uncharacterized protein</fullName>
    </submittedName>
</protein>
<keyword evidence="3" id="KW-1185">Reference proteome</keyword>
<evidence type="ECO:0000313" key="3">
    <source>
        <dbReference type="Proteomes" id="UP000637578"/>
    </source>
</evidence>
<accession>A0A8J3CIQ5</accession>
<comment type="caution">
    <text evidence="2">The sequence shown here is derived from an EMBL/GenBank/DDBJ whole genome shotgun (WGS) entry which is preliminary data.</text>
</comment>
<evidence type="ECO:0000313" key="2">
    <source>
        <dbReference type="EMBL" id="GGM67677.1"/>
    </source>
</evidence>